<protein>
    <submittedName>
        <fullName evidence="1">Uncharacterized protein</fullName>
    </submittedName>
</protein>
<dbReference type="AlphaFoldDB" id="A0A402D0F0"/>
<keyword evidence="2" id="KW-1185">Reference proteome</keyword>
<dbReference type="Proteomes" id="UP000287394">
    <property type="component" value="Chromosome"/>
</dbReference>
<organism evidence="1 2">
    <name type="scientific">Capsulimonas corticalis</name>
    <dbReference type="NCBI Taxonomy" id="2219043"/>
    <lineage>
        <taxon>Bacteria</taxon>
        <taxon>Bacillati</taxon>
        <taxon>Armatimonadota</taxon>
        <taxon>Armatimonadia</taxon>
        <taxon>Capsulimonadales</taxon>
        <taxon>Capsulimonadaceae</taxon>
        <taxon>Capsulimonas</taxon>
    </lineage>
</organism>
<proteinExistence type="predicted"/>
<name>A0A402D0F0_9BACT</name>
<gene>
    <name evidence="1" type="ORF">CCAX7_57290</name>
</gene>
<dbReference type="InterPro" id="IPR011048">
    <property type="entry name" value="Haem_d1_sf"/>
</dbReference>
<evidence type="ECO:0000313" key="1">
    <source>
        <dbReference type="EMBL" id="BDI33678.1"/>
    </source>
</evidence>
<reference evidence="1 2" key="1">
    <citation type="journal article" date="2019" name="Int. J. Syst. Evol. Microbiol.">
        <title>Capsulimonas corticalis gen. nov., sp. nov., an aerobic capsulated bacterium, of a novel bacterial order, Capsulimonadales ord. nov., of the class Armatimonadia of the phylum Armatimonadetes.</title>
        <authorList>
            <person name="Li J."/>
            <person name="Kudo C."/>
            <person name="Tonouchi A."/>
        </authorList>
    </citation>
    <scope>NUCLEOTIDE SEQUENCE [LARGE SCALE GENOMIC DNA]</scope>
    <source>
        <strain evidence="1 2">AX-7</strain>
    </source>
</reference>
<accession>A0A402D0F0</accession>
<dbReference type="OrthoDB" id="7187796at2"/>
<dbReference type="InterPro" id="IPR015943">
    <property type="entry name" value="WD40/YVTN_repeat-like_dom_sf"/>
</dbReference>
<dbReference type="Gene3D" id="2.130.10.10">
    <property type="entry name" value="YVTN repeat-like/Quinoprotein amine dehydrogenase"/>
    <property type="match status" value="2"/>
</dbReference>
<dbReference type="PANTHER" id="PTHR47197">
    <property type="entry name" value="PROTEIN NIRF"/>
    <property type="match status" value="1"/>
</dbReference>
<sequence>MKKNKTLSPLLTLGAFGLLLGAAGMPAHAADPDYHVVRKISLEGDGGWDYLTVDSANRRIYVSRSTHVNVVDADSGKTVGDITGLSGVHGIAIDDKGGKGYISNGRSNSVTVFDLKTLAKLQEISVGEGPDAIIFDAASDRIFTFNGKGNSATAIDAKDGKVAGTIALGGRPEFAAPDGKGKIYDNLEDKGAVIAINSKALTLIGQPWPLGAESPSGLAIDAKNRRIFSVCDGSKMVVLNADTGAVVATPAIGDGPDAATYDSKLKLAFSPNGQDGTLTVIRQVTPDKYEVASTVTTQAGARTMALDAKTHHVFLMTAKQLPADPPAAGETRPRRHYEPGSFTLLELAP</sequence>
<dbReference type="RefSeq" id="WP_119322995.1">
    <property type="nucleotide sequence ID" value="NZ_AP025739.1"/>
</dbReference>
<dbReference type="PANTHER" id="PTHR47197:SF3">
    <property type="entry name" value="DIHYDRO-HEME D1 DEHYDROGENASE"/>
    <property type="match status" value="1"/>
</dbReference>
<dbReference type="KEGG" id="ccot:CCAX7_57290"/>
<dbReference type="InterPro" id="IPR051200">
    <property type="entry name" value="Host-pathogen_enzymatic-act"/>
</dbReference>
<dbReference type="SUPFAM" id="SSF51004">
    <property type="entry name" value="C-terminal (heme d1) domain of cytochrome cd1-nitrite reductase"/>
    <property type="match status" value="1"/>
</dbReference>
<dbReference type="EMBL" id="AP025739">
    <property type="protein sequence ID" value="BDI33678.1"/>
    <property type="molecule type" value="Genomic_DNA"/>
</dbReference>
<evidence type="ECO:0000313" key="2">
    <source>
        <dbReference type="Proteomes" id="UP000287394"/>
    </source>
</evidence>